<dbReference type="PANTHER" id="PTHR33404">
    <property type="entry name" value="CELL DIVISION TOPOLOGICAL SPECIFICITY FACTOR HOMOLOG, CHLOROPLASTIC"/>
    <property type="match status" value="1"/>
</dbReference>
<organism evidence="2 3">
    <name type="scientific">Ceratodon purpureus</name>
    <name type="common">Fire moss</name>
    <name type="synonym">Dicranum purpureum</name>
    <dbReference type="NCBI Taxonomy" id="3225"/>
    <lineage>
        <taxon>Eukaryota</taxon>
        <taxon>Viridiplantae</taxon>
        <taxon>Streptophyta</taxon>
        <taxon>Embryophyta</taxon>
        <taxon>Bryophyta</taxon>
        <taxon>Bryophytina</taxon>
        <taxon>Bryopsida</taxon>
        <taxon>Dicranidae</taxon>
        <taxon>Pseudoditrichales</taxon>
        <taxon>Ditrichaceae</taxon>
        <taxon>Ceratodon</taxon>
    </lineage>
</organism>
<evidence type="ECO:0000313" key="2">
    <source>
        <dbReference type="EMBL" id="KAG0555478.1"/>
    </source>
</evidence>
<dbReference type="PANTHER" id="PTHR33404:SF2">
    <property type="entry name" value="CELL DIVISION TOPOLOGICAL SPECIFICITY FACTOR HOMOLOG, CHLOROPLASTIC"/>
    <property type="match status" value="1"/>
</dbReference>
<proteinExistence type="inferred from homology"/>
<reference evidence="2" key="1">
    <citation type="submission" date="2020-06" db="EMBL/GenBank/DDBJ databases">
        <title>WGS assembly of Ceratodon purpureus strain R40.</title>
        <authorList>
            <person name="Carey S.B."/>
            <person name="Jenkins J."/>
            <person name="Shu S."/>
            <person name="Lovell J.T."/>
            <person name="Sreedasyam A."/>
            <person name="Maumus F."/>
            <person name="Tiley G.P."/>
            <person name="Fernandez-Pozo N."/>
            <person name="Barry K."/>
            <person name="Chen C."/>
            <person name="Wang M."/>
            <person name="Lipzen A."/>
            <person name="Daum C."/>
            <person name="Saski C.A."/>
            <person name="Payton A.C."/>
            <person name="Mcbreen J.C."/>
            <person name="Conrad R.E."/>
            <person name="Kollar L.M."/>
            <person name="Olsson S."/>
            <person name="Huttunen S."/>
            <person name="Landis J.B."/>
            <person name="Wickett N.J."/>
            <person name="Johnson M.G."/>
            <person name="Rensing S.A."/>
            <person name="Grimwood J."/>
            <person name="Schmutz J."/>
            <person name="Mcdaniel S.F."/>
        </authorList>
    </citation>
    <scope>NUCLEOTIDE SEQUENCE</scope>
    <source>
        <strain evidence="2">R40</strain>
    </source>
</reference>
<dbReference type="EMBL" id="CM026433">
    <property type="protein sequence ID" value="KAG0555478.1"/>
    <property type="molecule type" value="Genomic_DNA"/>
</dbReference>
<dbReference type="GO" id="GO:0051301">
    <property type="term" value="P:cell division"/>
    <property type="evidence" value="ECO:0007669"/>
    <property type="project" value="InterPro"/>
</dbReference>
<dbReference type="OrthoDB" id="1606438at2759"/>
<comment type="caution">
    <text evidence="2">The sequence shown here is derived from an EMBL/GenBank/DDBJ whole genome shotgun (WGS) entry which is preliminary data.</text>
</comment>
<evidence type="ECO:0000313" key="3">
    <source>
        <dbReference type="Proteomes" id="UP000822688"/>
    </source>
</evidence>
<dbReference type="Proteomes" id="UP000822688">
    <property type="component" value="Chromosome 12"/>
</dbReference>
<dbReference type="InterPro" id="IPR036707">
    <property type="entry name" value="MinE_sf"/>
</dbReference>
<accession>A0A8T0GCA9</accession>
<comment type="similarity">
    <text evidence="1">Belongs to the MinE family.</text>
</comment>
<dbReference type="InterPro" id="IPR005527">
    <property type="entry name" value="MinE"/>
</dbReference>
<dbReference type="AlphaFoldDB" id="A0A8T0GCA9"/>
<dbReference type="Pfam" id="PF03776">
    <property type="entry name" value="MinE"/>
    <property type="match status" value="1"/>
</dbReference>
<gene>
    <name evidence="2" type="ORF">KC19_12G172000</name>
</gene>
<sequence>MCAVAVRSVRVHFSSAVPLPFGSCKVEKRICNFCSVLENRFVGGRLRVAQVSKGSAGRREFLQTRGLQPCRARGDEGELSRFNFADDAEGFSEDKDESFLERLARAWAILFPQKSNPSSNASIAKQRLKMILISDRCSVNDDAKRRIVTNIVGALSDFVEIESEDKVQLNVTSDPDLGTVYSVTVPVRRVRPQYQEFSHELVNTELRTFDYEEEEGNFRMVDIRFEHPDVVHQDVVPDVFQDFQDNQDESSSETSDS</sequence>
<protein>
    <submittedName>
        <fullName evidence="2">Uncharacterized protein</fullName>
    </submittedName>
</protein>
<dbReference type="GO" id="GO:0010020">
    <property type="term" value="P:chloroplast fission"/>
    <property type="evidence" value="ECO:0007669"/>
    <property type="project" value="TreeGrafter"/>
</dbReference>
<keyword evidence="3" id="KW-1185">Reference proteome</keyword>
<dbReference type="Gene3D" id="3.30.1070.10">
    <property type="entry name" value="Cell division topological specificity factor MinE"/>
    <property type="match status" value="1"/>
</dbReference>
<evidence type="ECO:0000256" key="1">
    <source>
        <dbReference type="ARBA" id="ARBA00008168"/>
    </source>
</evidence>
<name>A0A8T0GCA9_CERPU</name>